<evidence type="ECO:0000259" key="3">
    <source>
        <dbReference type="PROSITE" id="PS50966"/>
    </source>
</evidence>
<evidence type="ECO:0000256" key="2">
    <source>
        <dbReference type="SAM" id="MobiDB-lite"/>
    </source>
</evidence>
<comment type="caution">
    <text evidence="4">The sequence shown here is derived from an EMBL/GenBank/DDBJ whole genome shotgun (WGS) entry which is preliminary data.</text>
</comment>
<dbReference type="EMBL" id="JBAHYK010002246">
    <property type="protein sequence ID" value="KAL0565472.1"/>
    <property type="molecule type" value="Genomic_DNA"/>
</dbReference>
<dbReference type="Proteomes" id="UP001465976">
    <property type="component" value="Unassembled WGS sequence"/>
</dbReference>
<dbReference type="PROSITE" id="PS50966">
    <property type="entry name" value="ZF_SWIM"/>
    <property type="match status" value="1"/>
</dbReference>
<reference evidence="4 5" key="1">
    <citation type="submission" date="2024-02" db="EMBL/GenBank/DDBJ databases">
        <title>A draft genome for the cacao thread blight pathogen Marasmius crinis-equi.</title>
        <authorList>
            <person name="Cohen S.P."/>
            <person name="Baruah I.K."/>
            <person name="Amoako-Attah I."/>
            <person name="Bukari Y."/>
            <person name="Meinhardt L.W."/>
            <person name="Bailey B.A."/>
        </authorList>
    </citation>
    <scope>NUCLEOTIDE SEQUENCE [LARGE SCALE GENOMIC DNA]</scope>
    <source>
        <strain evidence="4 5">GH-76</strain>
    </source>
</reference>
<keyword evidence="5" id="KW-1185">Reference proteome</keyword>
<dbReference type="InterPro" id="IPR018289">
    <property type="entry name" value="MULE_transposase_dom"/>
</dbReference>
<feature type="domain" description="SWIM-type" evidence="3">
    <location>
        <begin position="541"/>
        <end position="580"/>
    </location>
</feature>
<keyword evidence="1" id="KW-0479">Metal-binding</keyword>
<evidence type="ECO:0000313" key="5">
    <source>
        <dbReference type="Proteomes" id="UP001465976"/>
    </source>
</evidence>
<dbReference type="InterPro" id="IPR007527">
    <property type="entry name" value="Znf_SWIM"/>
</dbReference>
<keyword evidence="1" id="KW-0863">Zinc-finger</keyword>
<proteinExistence type="predicted"/>
<evidence type="ECO:0000256" key="1">
    <source>
        <dbReference type="PROSITE-ProRule" id="PRU00325"/>
    </source>
</evidence>
<evidence type="ECO:0000313" key="4">
    <source>
        <dbReference type="EMBL" id="KAL0565472.1"/>
    </source>
</evidence>
<dbReference type="Pfam" id="PF10551">
    <property type="entry name" value="MULE"/>
    <property type="match status" value="1"/>
</dbReference>
<keyword evidence="1" id="KW-0862">Zinc</keyword>
<feature type="region of interest" description="Disordered" evidence="2">
    <location>
        <begin position="312"/>
        <end position="332"/>
    </location>
</feature>
<sequence>MASNHSGSVRDNKKLPTGWKMRYWCSQDCSWKNKSRKVTNPDDQRDNLGMKRFNCKSRLVITMRTVNARVEVFIRMQHNHAHLPYLDVAMPEAPLEYLGDHLEFKPNGLVKTLRPQYRNITNAQVYSAWLRLSEELEEAGEIDVFEITSVDGIVQLAWGMKKIAPAMKGYTVVEIGIDATYNTNSKGLELYGVLGKYDGAGYPLAYCLQTTASSTILGKRILALEVFVKQLRDKYALQPHHYHVDKDMAEIRIAQKVWPGVNVALCYWHLNRAVEEHLKKIKLSTTPYNFMRAHAEYSFIDLNFFPPGTPDSSEYEGGCLDPPPSGSDMPSATPNPNTLYLRIPATQPRFESKEPPSSEHVVLAPEPLDPDENEGKLVFCPRHLRQSVLDMMKQHYCAHPMIPGYSALTPEGIRYWAVKEIYEVCQRNDLSGLWAYLWENWYQSGRWQLWSRSSNPHKIPRLKTTMILEAHWKHLKHDYLDHFSNPRIDFLIWVVVVKAGRAYLNSFEDIMADTGRWTHHLSWQKDFKREWRRCGKTKIPQPINPKYRPDPSRWVCTCPYFASSRFLLCKHLVQAVHNVEPVFFWEVQRNRAAPWYTHPSLQPLVPTLKITPAAALLNTNIRATDKEDNAEGGSNNDSDDEVDEDNGQFGPSEPVILPSARAKLLRMFADGLEFQDQFHDHRFSKALERSGRSLFMMAEECLKKEGLLNSTRSARPLTWDSSLSQAMFWRARPPVAERNM</sequence>
<gene>
    <name evidence="4" type="ORF">V5O48_016550</name>
</gene>
<name>A0ABR3ERE0_9AGAR</name>
<protein>
    <recommendedName>
        <fullName evidence="3">SWIM-type domain-containing protein</fullName>
    </recommendedName>
</protein>
<accession>A0ABR3ERE0</accession>
<feature type="region of interest" description="Disordered" evidence="2">
    <location>
        <begin position="621"/>
        <end position="654"/>
    </location>
</feature>
<organism evidence="4 5">
    <name type="scientific">Marasmius crinis-equi</name>
    <dbReference type="NCBI Taxonomy" id="585013"/>
    <lineage>
        <taxon>Eukaryota</taxon>
        <taxon>Fungi</taxon>
        <taxon>Dikarya</taxon>
        <taxon>Basidiomycota</taxon>
        <taxon>Agaricomycotina</taxon>
        <taxon>Agaricomycetes</taxon>
        <taxon>Agaricomycetidae</taxon>
        <taxon>Agaricales</taxon>
        <taxon>Marasmiineae</taxon>
        <taxon>Marasmiaceae</taxon>
        <taxon>Marasmius</taxon>
    </lineage>
</organism>
<feature type="compositionally biased region" description="Acidic residues" evidence="2">
    <location>
        <begin position="637"/>
        <end position="646"/>
    </location>
</feature>